<reference evidence="4 5" key="1">
    <citation type="submission" date="2014-02" db="EMBL/GenBank/DDBJ databases">
        <title>The genome announcement of Streptomyces toyocaensis NRRL15009.</title>
        <authorList>
            <person name="Hong H.-J."/>
            <person name="Kwun M.J."/>
        </authorList>
    </citation>
    <scope>NUCLEOTIDE SEQUENCE [LARGE SCALE GENOMIC DNA]</scope>
    <source>
        <strain evidence="4 5">NRRL 15009</strain>
    </source>
</reference>
<dbReference type="InterPro" id="IPR011600">
    <property type="entry name" value="Pept_C14_caspase"/>
</dbReference>
<evidence type="ECO:0000259" key="2">
    <source>
        <dbReference type="Pfam" id="PF00656"/>
    </source>
</evidence>
<dbReference type="InterPro" id="IPR018247">
    <property type="entry name" value="EF_Hand_1_Ca_BS"/>
</dbReference>
<dbReference type="NCBIfam" id="NF047832">
    <property type="entry name" value="caspase_w_EACC1"/>
    <property type="match status" value="1"/>
</dbReference>
<dbReference type="InterPro" id="IPR045431">
    <property type="entry name" value="EAD2"/>
</dbReference>
<evidence type="ECO:0000313" key="4">
    <source>
        <dbReference type="EMBL" id="KES03272.1"/>
    </source>
</evidence>
<comment type="caution">
    <text evidence="4">The sequence shown here is derived from an EMBL/GenBank/DDBJ whole genome shotgun (WGS) entry which is preliminary data.</text>
</comment>
<dbReference type="InterPro" id="IPR029030">
    <property type="entry name" value="Caspase-like_dom_sf"/>
</dbReference>
<organism evidence="4 5">
    <name type="scientific">Streptomyces toyocaensis</name>
    <dbReference type="NCBI Taxonomy" id="55952"/>
    <lineage>
        <taxon>Bacteria</taxon>
        <taxon>Bacillati</taxon>
        <taxon>Actinomycetota</taxon>
        <taxon>Actinomycetes</taxon>
        <taxon>Kitasatosporales</taxon>
        <taxon>Streptomycetaceae</taxon>
        <taxon>Streptomyces</taxon>
    </lineage>
</organism>
<feature type="compositionally biased region" description="Pro residues" evidence="1">
    <location>
        <begin position="259"/>
        <end position="275"/>
    </location>
</feature>
<proteinExistence type="predicted"/>
<gene>
    <name evidence="4" type="ORF">BU52_31235</name>
</gene>
<dbReference type="PROSITE" id="PS00018">
    <property type="entry name" value="EF_HAND_1"/>
    <property type="match status" value="1"/>
</dbReference>
<dbReference type="EMBL" id="JFCB01000046">
    <property type="protein sequence ID" value="KES03272.1"/>
    <property type="molecule type" value="Genomic_DNA"/>
</dbReference>
<dbReference type="Pfam" id="PF19956">
    <property type="entry name" value="EAD2"/>
    <property type="match status" value="1"/>
</dbReference>
<dbReference type="AlphaFoldDB" id="A0A081XI99"/>
<accession>A0A081XI99</accession>
<dbReference type="Pfam" id="PF00656">
    <property type="entry name" value="Peptidase_C14"/>
    <property type="match status" value="1"/>
</dbReference>
<feature type="domain" description="Effector-associated" evidence="3">
    <location>
        <begin position="285"/>
        <end position="362"/>
    </location>
</feature>
<feature type="region of interest" description="Disordered" evidence="1">
    <location>
        <begin position="250"/>
        <end position="275"/>
    </location>
</feature>
<dbReference type="Gene3D" id="3.40.50.1460">
    <property type="match status" value="1"/>
</dbReference>
<dbReference type="SUPFAM" id="SSF52129">
    <property type="entry name" value="Caspase-like"/>
    <property type="match status" value="1"/>
</dbReference>
<keyword evidence="5" id="KW-1185">Reference proteome</keyword>
<evidence type="ECO:0000256" key="1">
    <source>
        <dbReference type="SAM" id="MobiDB-lite"/>
    </source>
</evidence>
<dbReference type="STRING" id="55952.BU52_31235"/>
<dbReference type="GO" id="GO:0004197">
    <property type="term" value="F:cysteine-type endopeptidase activity"/>
    <property type="evidence" value="ECO:0007669"/>
    <property type="project" value="InterPro"/>
</dbReference>
<dbReference type="GO" id="GO:0006508">
    <property type="term" value="P:proteolysis"/>
    <property type="evidence" value="ECO:0007669"/>
    <property type="project" value="InterPro"/>
</dbReference>
<name>A0A081XI99_STRTO</name>
<evidence type="ECO:0008006" key="6">
    <source>
        <dbReference type="Google" id="ProtNLM"/>
    </source>
</evidence>
<evidence type="ECO:0000313" key="5">
    <source>
        <dbReference type="Proteomes" id="UP000028341"/>
    </source>
</evidence>
<dbReference type="OrthoDB" id="491589at2"/>
<protein>
    <recommendedName>
        <fullName evidence="6">Caspase domain-containing protein</fullName>
    </recommendedName>
</protein>
<dbReference type="Proteomes" id="UP000028341">
    <property type="component" value="Unassembled WGS sequence"/>
</dbReference>
<sequence length="364" mass="39689">MSAGRYALLVATGRYENEDLGRLRSPARDAEELADVLRDPRIGGFEVTTVLDGRHHEVTRAIERFFLDRRRDDLLLLHLSCHGLKNNNGELHFAAGDTDRRLLASTSVPALFVHQQMRACRARSIVLLLDCCYSGAFLAGGKGDTTVHVGDELAGHGRAVLTATNRTEYAWEGERITELSPEPSRFTGSLVKGLRTGEADRDRDGLIGVHELYDYVYEELRDSGAGQRPQMWAEVEHRVVVARSVRQALPHAPGNEAPAPAPPPRPAPAPAGPPPTLAALLPLTEALAGLPCMEDAPGRQQFATALGQFLARRIDLRGVRQREDVVAIVRTALRQEGGEIALLSTVELFEGAAAAAEVRHRLPP</sequence>
<evidence type="ECO:0000259" key="3">
    <source>
        <dbReference type="Pfam" id="PF19956"/>
    </source>
</evidence>
<feature type="domain" description="Peptidase C14 caspase" evidence="2">
    <location>
        <begin position="5"/>
        <end position="233"/>
    </location>
</feature>
<dbReference type="eggNOG" id="COG4249">
    <property type="taxonomic scope" value="Bacteria"/>
</dbReference>
<dbReference type="RefSeq" id="WP_051858723.1">
    <property type="nucleotide sequence ID" value="NZ_JBFADL010000039.1"/>
</dbReference>